<evidence type="ECO:0000256" key="2">
    <source>
        <dbReference type="SAM" id="Phobius"/>
    </source>
</evidence>
<feature type="transmembrane region" description="Helical" evidence="2">
    <location>
        <begin position="36"/>
        <end position="57"/>
    </location>
</feature>
<keyword evidence="2" id="KW-0812">Transmembrane</keyword>
<gene>
    <name evidence="3" type="ORF">DXC51_08775</name>
</gene>
<feature type="region of interest" description="Disordered" evidence="1">
    <location>
        <begin position="65"/>
        <end position="87"/>
    </location>
</feature>
<protein>
    <submittedName>
        <fullName evidence="3">Uncharacterized protein</fullName>
    </submittedName>
</protein>
<keyword evidence="2" id="KW-0472">Membrane</keyword>
<dbReference type="AlphaFoldDB" id="A0A3E3I6J2"/>
<dbReference type="RefSeq" id="WP_117544301.1">
    <property type="nucleotide sequence ID" value="NZ_QVLV01000005.1"/>
</dbReference>
<evidence type="ECO:0000313" key="3">
    <source>
        <dbReference type="EMBL" id="RGE61647.1"/>
    </source>
</evidence>
<feature type="compositionally biased region" description="Polar residues" evidence="1">
    <location>
        <begin position="76"/>
        <end position="85"/>
    </location>
</feature>
<dbReference type="GeneID" id="97986969"/>
<evidence type="ECO:0000256" key="1">
    <source>
        <dbReference type="SAM" id="MobiDB-lite"/>
    </source>
</evidence>
<dbReference type="Proteomes" id="UP000260812">
    <property type="component" value="Unassembled WGS sequence"/>
</dbReference>
<keyword evidence="4" id="KW-1185">Reference proteome</keyword>
<comment type="caution">
    <text evidence="3">The sequence shown here is derived from an EMBL/GenBank/DDBJ whole genome shotgun (WGS) entry which is preliminary data.</text>
</comment>
<sequence>MNKGKESYNNIPLPDSLSASIQKGLDRGKRYTGKKWITGFGSLAAACLCIVVLFRILPFSGSNNTQTPDTPMAARSQDTPVTPQAFSDEKPVETQAAEVYRIPCRQTTDADTQVPVYKMEEKLAPHRLVFTLYDVRDFDFDALSEELMDSSLVKDVYRSILLDDSAVSFVVELSINTAFQLTEQTADGYLELSLSPADTADEIREVFYLSSDAMDGGEETALLQESLGTLDSSLVKAQDGSFCIVSGEFETSQEAEEMLEKLEKEGLEPGLLHVASGMSDESPVGNATGDTSALPEATMPSSIQVYGTVTEINGNQVMLENDNQNDPYSRIVLNINEDTLILTATDCIPKKLKDLKVGETLYAYVSPMMTRSLPPISNAELVICQVPEDMAAPTYATITEITSMNDGTPAYVTDRDIIYFIGENTVIKTLDGKKELTAADLTPGTKVLAWYQIMTMSIPAQTTPDEIRVLP</sequence>
<organism evidence="3 4">
    <name type="scientific">Eisenbergiella massiliensis</name>
    <dbReference type="NCBI Taxonomy" id="1720294"/>
    <lineage>
        <taxon>Bacteria</taxon>
        <taxon>Bacillati</taxon>
        <taxon>Bacillota</taxon>
        <taxon>Clostridia</taxon>
        <taxon>Lachnospirales</taxon>
        <taxon>Lachnospiraceae</taxon>
        <taxon>Eisenbergiella</taxon>
    </lineage>
</organism>
<name>A0A3E3I6J2_9FIRM</name>
<accession>A0A3E3I6J2</accession>
<evidence type="ECO:0000313" key="4">
    <source>
        <dbReference type="Proteomes" id="UP000260812"/>
    </source>
</evidence>
<proteinExistence type="predicted"/>
<keyword evidence="2" id="KW-1133">Transmembrane helix</keyword>
<dbReference type="EMBL" id="QVLV01000005">
    <property type="protein sequence ID" value="RGE61647.1"/>
    <property type="molecule type" value="Genomic_DNA"/>
</dbReference>
<reference evidence="3" key="1">
    <citation type="submission" date="2018-08" db="EMBL/GenBank/DDBJ databases">
        <title>A genome reference for cultivated species of the human gut microbiota.</title>
        <authorList>
            <person name="Zou Y."/>
            <person name="Xue W."/>
            <person name="Luo G."/>
        </authorList>
    </citation>
    <scope>NUCLEOTIDE SEQUENCE [LARGE SCALE GENOMIC DNA]</scope>
    <source>
        <strain evidence="3">TF05-5AC</strain>
    </source>
</reference>